<reference evidence="16" key="1">
    <citation type="submission" date="2016-11" db="EMBL/GenBank/DDBJ databases">
        <authorList>
            <person name="Varghese N."/>
            <person name="Submissions S."/>
        </authorList>
    </citation>
    <scope>NUCLEOTIDE SEQUENCE [LARGE SCALE GENOMIC DNA]</scope>
    <source>
        <strain evidence="16">ALO Sharm</strain>
    </source>
</reference>
<feature type="signal peptide" evidence="11">
    <location>
        <begin position="1"/>
        <end position="24"/>
    </location>
</feature>
<evidence type="ECO:0000256" key="3">
    <source>
        <dbReference type="ARBA" id="ARBA00015419"/>
    </source>
</evidence>
<sequence>MDNRVFTRLGAGALCLGVAAPTLALDASIEGVDDKLASNIEIYLDDLEASQYHPERLEAEVRRLAAEALRPFGYYEPSLTVRFDDPEAPSHVELEVDKGEPVRIDRLNFVLQGAAADDAPFTEAIEAYPQKEGEVLRHAPFDALRSRLSSLALQRGYFDWRFTQRRLEVRPWDHSARLSLGLDSGQRYRFGNVYFQGEHIEPERLQNLVPFEEGAPYLAGEVARFNQNLGQTEWFGSVSVRPRLDQGTQSLALPAREIGWWHSLDVAGIPEASSPPPRISSQALGAAAKLQAPETPRVPIDVLVTPADRHQFETGIGYATDVGPRARLTWDQPWVNRYGHSWDHDLYVSGPEQKFSGTYTMPLEDPLRDNYELQYGIRHKDNDDTESLEASVEFGRRWKFDNGWEQYLYVRSTYEDFTQAGESNQVLLLYPGVRWSRTRTRNPTFPTWGDRQQLTVQYSNEAWGSDAEFLRVNGDTQWIRMLGDDNRFVGRLGVGSVSTDDFGNVPPSLRFFTGGDNSVRGYSYESLSPEDDEGRLIGGEQRFVASIEAQRRVADKWWLASFVDTGDAFTDWWPEDLKTGAGLGVRWISPVGPIRFDVAHPFDDEDAYRIHFSIGPEF</sequence>
<protein>
    <recommendedName>
        <fullName evidence="3">Translocation and assembly module subunit TamA</fullName>
    </recommendedName>
    <alternativeName>
        <fullName evidence="9">Autotransporter assembly factor TamA</fullName>
    </alternativeName>
</protein>
<evidence type="ECO:0000259" key="12">
    <source>
        <dbReference type="Pfam" id="PF01103"/>
    </source>
</evidence>
<evidence type="ECO:0000313" key="16">
    <source>
        <dbReference type="Proteomes" id="UP000184248"/>
    </source>
</evidence>
<evidence type="ECO:0000259" key="13">
    <source>
        <dbReference type="Pfam" id="PF07244"/>
    </source>
</evidence>
<dbReference type="PANTHER" id="PTHR12815:SF47">
    <property type="entry name" value="TRANSLOCATION AND ASSEMBLY MODULE SUBUNIT TAMA"/>
    <property type="match status" value="1"/>
</dbReference>
<evidence type="ECO:0000256" key="5">
    <source>
        <dbReference type="ARBA" id="ARBA00022692"/>
    </source>
</evidence>
<proteinExistence type="inferred from homology"/>
<comment type="similarity">
    <text evidence="2">Belongs to the TamA family.</text>
</comment>
<feature type="domain" description="POTRA" evidence="13">
    <location>
        <begin position="188"/>
        <end position="245"/>
    </location>
</feature>
<comment type="subunit">
    <text evidence="10">Interacts with TamB to form the translocation and assembly module (TAM).</text>
</comment>
<gene>
    <name evidence="15" type="ORF">SAMN05192556_101651</name>
</gene>
<evidence type="ECO:0000256" key="1">
    <source>
        <dbReference type="ARBA" id="ARBA00004442"/>
    </source>
</evidence>
<evidence type="ECO:0000256" key="9">
    <source>
        <dbReference type="ARBA" id="ARBA00033063"/>
    </source>
</evidence>
<evidence type="ECO:0000313" key="15">
    <source>
        <dbReference type="EMBL" id="SHK04127.1"/>
    </source>
</evidence>
<keyword evidence="7" id="KW-0472">Membrane</keyword>
<name>A0A1M6P815_9GAMM</name>
<accession>A0A1M6P815</accession>
<feature type="domain" description="TamA POTRA" evidence="14">
    <location>
        <begin position="28"/>
        <end position="97"/>
    </location>
</feature>
<evidence type="ECO:0000256" key="4">
    <source>
        <dbReference type="ARBA" id="ARBA00022452"/>
    </source>
</evidence>
<evidence type="ECO:0000256" key="10">
    <source>
        <dbReference type="ARBA" id="ARBA00093548"/>
    </source>
</evidence>
<comment type="subcellular location">
    <subcellularLocation>
        <location evidence="1">Cell outer membrane</location>
    </subcellularLocation>
</comment>
<dbReference type="InterPro" id="IPR035243">
    <property type="entry name" value="TamA_POTRA_Dom_1"/>
</dbReference>
<evidence type="ECO:0000259" key="14">
    <source>
        <dbReference type="Pfam" id="PF17243"/>
    </source>
</evidence>
<evidence type="ECO:0000256" key="6">
    <source>
        <dbReference type="ARBA" id="ARBA00022729"/>
    </source>
</evidence>
<evidence type="ECO:0000256" key="2">
    <source>
        <dbReference type="ARBA" id="ARBA00010248"/>
    </source>
</evidence>
<dbReference type="EMBL" id="FRAL01000001">
    <property type="protein sequence ID" value="SHK04127.1"/>
    <property type="molecule type" value="Genomic_DNA"/>
</dbReference>
<dbReference type="GO" id="GO:0097347">
    <property type="term" value="C:TAM protein secretion complex"/>
    <property type="evidence" value="ECO:0007669"/>
    <property type="project" value="TreeGrafter"/>
</dbReference>
<dbReference type="Pfam" id="PF01103">
    <property type="entry name" value="Omp85"/>
    <property type="match status" value="1"/>
</dbReference>
<dbReference type="PANTHER" id="PTHR12815">
    <property type="entry name" value="SORTING AND ASSEMBLY MACHINERY SAMM50 PROTEIN FAMILY MEMBER"/>
    <property type="match status" value="1"/>
</dbReference>
<organism evidence="15 16">
    <name type="scientific">Halomonas caseinilytica</name>
    <dbReference type="NCBI Taxonomy" id="438744"/>
    <lineage>
        <taxon>Bacteria</taxon>
        <taxon>Pseudomonadati</taxon>
        <taxon>Pseudomonadota</taxon>
        <taxon>Gammaproteobacteria</taxon>
        <taxon>Oceanospirillales</taxon>
        <taxon>Halomonadaceae</taxon>
        <taxon>Halomonas</taxon>
    </lineage>
</organism>
<keyword evidence="16" id="KW-1185">Reference proteome</keyword>
<dbReference type="Gene3D" id="3.10.20.310">
    <property type="entry name" value="membrane protein fhac"/>
    <property type="match status" value="3"/>
</dbReference>
<dbReference type="GO" id="GO:0009306">
    <property type="term" value="P:protein secretion"/>
    <property type="evidence" value="ECO:0007669"/>
    <property type="project" value="TreeGrafter"/>
</dbReference>
<keyword evidence="5" id="KW-0812">Transmembrane</keyword>
<dbReference type="Pfam" id="PF17243">
    <property type="entry name" value="POTRA_TamA_1"/>
    <property type="match status" value="1"/>
</dbReference>
<keyword evidence="4" id="KW-1134">Transmembrane beta strand</keyword>
<dbReference type="GO" id="GO:0009279">
    <property type="term" value="C:cell outer membrane"/>
    <property type="evidence" value="ECO:0007669"/>
    <property type="project" value="UniProtKB-SubCell"/>
</dbReference>
<evidence type="ECO:0000256" key="11">
    <source>
        <dbReference type="SAM" id="SignalP"/>
    </source>
</evidence>
<keyword evidence="6 11" id="KW-0732">Signal</keyword>
<dbReference type="Proteomes" id="UP000184248">
    <property type="component" value="Unassembled WGS sequence"/>
</dbReference>
<dbReference type="AlphaFoldDB" id="A0A1M6P815"/>
<dbReference type="InterPro" id="IPR039910">
    <property type="entry name" value="D15-like"/>
</dbReference>
<dbReference type="InterPro" id="IPR010827">
    <property type="entry name" value="BamA/TamA_POTRA"/>
</dbReference>
<dbReference type="Pfam" id="PF07244">
    <property type="entry name" value="POTRA"/>
    <property type="match status" value="1"/>
</dbReference>
<dbReference type="InterPro" id="IPR000184">
    <property type="entry name" value="Bac_surfAg_D15"/>
</dbReference>
<dbReference type="OrthoDB" id="9803054at2"/>
<feature type="chain" id="PRO_5009919995" description="Translocation and assembly module subunit TamA" evidence="11">
    <location>
        <begin position="25"/>
        <end position="618"/>
    </location>
</feature>
<dbReference type="Gene3D" id="2.40.160.50">
    <property type="entry name" value="membrane protein fhac: a member of the omp85/tpsb transporter family"/>
    <property type="match status" value="1"/>
</dbReference>
<evidence type="ECO:0000256" key="8">
    <source>
        <dbReference type="ARBA" id="ARBA00023237"/>
    </source>
</evidence>
<evidence type="ECO:0000256" key="7">
    <source>
        <dbReference type="ARBA" id="ARBA00023136"/>
    </source>
</evidence>
<feature type="domain" description="Bacterial surface antigen (D15)" evidence="12">
    <location>
        <begin position="349"/>
        <end position="618"/>
    </location>
</feature>
<keyword evidence="8" id="KW-0998">Cell outer membrane</keyword>